<accession>A0ABV9STM5</accession>
<dbReference type="PANTHER" id="PTHR48081:SF33">
    <property type="entry name" value="KYNURENINE FORMAMIDASE"/>
    <property type="match status" value="1"/>
</dbReference>
<dbReference type="Gene3D" id="3.40.50.1820">
    <property type="entry name" value="alpha/beta hydrolase"/>
    <property type="match status" value="1"/>
</dbReference>
<dbReference type="RefSeq" id="WP_344140978.1">
    <property type="nucleotide sequence ID" value="NZ_BAAAQI010000002.1"/>
</dbReference>
<keyword evidence="5" id="KW-1185">Reference proteome</keyword>
<dbReference type="PANTHER" id="PTHR48081">
    <property type="entry name" value="AB HYDROLASE SUPERFAMILY PROTEIN C4A8.06C"/>
    <property type="match status" value="1"/>
</dbReference>
<proteinExistence type="predicted"/>
<keyword evidence="1 4" id="KW-0378">Hydrolase</keyword>
<name>A0ABV9STM5_9ACTN</name>
<feature type="transmembrane region" description="Helical" evidence="2">
    <location>
        <begin position="72"/>
        <end position="92"/>
    </location>
</feature>
<comment type="caution">
    <text evidence="4">The sequence shown here is derived from an EMBL/GenBank/DDBJ whole genome shotgun (WGS) entry which is preliminary data.</text>
</comment>
<evidence type="ECO:0000259" key="3">
    <source>
        <dbReference type="Pfam" id="PF20434"/>
    </source>
</evidence>
<feature type="transmembrane region" description="Helical" evidence="2">
    <location>
        <begin position="6"/>
        <end position="28"/>
    </location>
</feature>
<feature type="transmembrane region" description="Helical" evidence="2">
    <location>
        <begin position="48"/>
        <end position="66"/>
    </location>
</feature>
<feature type="domain" description="BD-FAE-like" evidence="3">
    <location>
        <begin position="164"/>
        <end position="294"/>
    </location>
</feature>
<evidence type="ECO:0000256" key="2">
    <source>
        <dbReference type="SAM" id="Phobius"/>
    </source>
</evidence>
<dbReference type="GO" id="GO:0016787">
    <property type="term" value="F:hydrolase activity"/>
    <property type="evidence" value="ECO:0007669"/>
    <property type="project" value="UniProtKB-KW"/>
</dbReference>
<gene>
    <name evidence="4" type="ORF">ACFPCZ_23870</name>
</gene>
<keyword evidence="2" id="KW-0812">Transmembrane</keyword>
<dbReference type="Pfam" id="PF20434">
    <property type="entry name" value="BD-FAE"/>
    <property type="match status" value="1"/>
</dbReference>
<keyword evidence="2" id="KW-0472">Membrane</keyword>
<organism evidence="4 5">
    <name type="scientific">Streptomonospora arabica</name>
    <dbReference type="NCBI Taxonomy" id="412417"/>
    <lineage>
        <taxon>Bacteria</taxon>
        <taxon>Bacillati</taxon>
        <taxon>Actinomycetota</taxon>
        <taxon>Actinomycetes</taxon>
        <taxon>Streptosporangiales</taxon>
        <taxon>Nocardiopsidaceae</taxon>
        <taxon>Streptomonospora</taxon>
    </lineage>
</organism>
<protein>
    <submittedName>
        <fullName evidence="4">Alpha/beta hydrolase</fullName>
    </submittedName>
</protein>
<dbReference type="Proteomes" id="UP001595858">
    <property type="component" value="Unassembled WGS sequence"/>
</dbReference>
<evidence type="ECO:0000313" key="5">
    <source>
        <dbReference type="Proteomes" id="UP001595858"/>
    </source>
</evidence>
<evidence type="ECO:0000256" key="1">
    <source>
        <dbReference type="ARBA" id="ARBA00022801"/>
    </source>
</evidence>
<dbReference type="EMBL" id="JBHSIY010000029">
    <property type="protein sequence ID" value="MFC4869678.1"/>
    <property type="molecule type" value="Genomic_DNA"/>
</dbReference>
<dbReference type="InterPro" id="IPR029058">
    <property type="entry name" value="AB_hydrolase_fold"/>
</dbReference>
<dbReference type="InterPro" id="IPR049492">
    <property type="entry name" value="BD-FAE-like_dom"/>
</dbReference>
<dbReference type="SUPFAM" id="SSF53474">
    <property type="entry name" value="alpha/beta-Hydrolases"/>
    <property type="match status" value="1"/>
</dbReference>
<evidence type="ECO:0000313" key="4">
    <source>
        <dbReference type="EMBL" id="MFC4869678.1"/>
    </source>
</evidence>
<sequence>MPFGYLPYGYLVSVAIVAVCTAFALAPLRRPPPWDAVSFRLGLVINEMPVFALYCLLASTGLAWAQGDLRSAAAWTVAALAGLTAVGLAVIVRRGTRARRVLERALDDGLGADWRSAVREDLAAGLRRRPPYARILLRPFLVRRRDVERIADIAYGDAGKRHRLDVYRHRSRPAGGPVLVYAHGGGYFSGRKDREGRPLLYRLASRGWVCVSANYRLRPHAGFDEHVADFKKAIAWAREHGPGYGADPSVLVAAGSSAGGHLAAIAALTPGEAAFQPGFEDADTSVTAAVSLYGYYGRYYARPGAAADPPTSPADHLHTGAPPFFAVHGDRDTVVPVEGARGFTAALRGVSAEPVVYAELPGAQHAFDIVHSLRFEAVVNAVEAFTAWVRSRDRAESGA</sequence>
<reference evidence="5" key="1">
    <citation type="journal article" date="2019" name="Int. J. Syst. Evol. Microbiol.">
        <title>The Global Catalogue of Microorganisms (GCM) 10K type strain sequencing project: providing services to taxonomists for standard genome sequencing and annotation.</title>
        <authorList>
            <consortium name="The Broad Institute Genomics Platform"/>
            <consortium name="The Broad Institute Genome Sequencing Center for Infectious Disease"/>
            <person name="Wu L."/>
            <person name="Ma J."/>
        </authorList>
    </citation>
    <scope>NUCLEOTIDE SEQUENCE [LARGE SCALE GENOMIC DNA]</scope>
    <source>
        <strain evidence="5">CGMCC 4.7304</strain>
    </source>
</reference>
<keyword evidence="2" id="KW-1133">Transmembrane helix</keyword>
<dbReference type="InterPro" id="IPR050300">
    <property type="entry name" value="GDXG_lipolytic_enzyme"/>
</dbReference>